<feature type="compositionally biased region" description="Basic and acidic residues" evidence="1">
    <location>
        <begin position="87"/>
        <end position="97"/>
    </location>
</feature>
<keyword evidence="5" id="KW-1185">Reference proteome</keyword>
<feature type="compositionally biased region" description="Polar residues" evidence="1">
    <location>
        <begin position="98"/>
        <end position="111"/>
    </location>
</feature>
<keyword evidence="2" id="KW-1133">Transmembrane helix</keyword>
<dbReference type="Proteomes" id="UP000076603">
    <property type="component" value="Unassembled WGS sequence"/>
</dbReference>
<name>A0A161X0M4_9CLOT</name>
<evidence type="ECO:0000313" key="5">
    <source>
        <dbReference type="Proteomes" id="UP000076603"/>
    </source>
</evidence>
<proteinExistence type="predicted"/>
<protein>
    <submittedName>
        <fullName evidence="4">Uncharacterized protein</fullName>
    </submittedName>
</protein>
<dbReference type="EMBL" id="LWAE01000020">
    <property type="protein sequence ID" value="KZL88391.1"/>
    <property type="molecule type" value="Genomic_DNA"/>
</dbReference>
<dbReference type="AlphaFoldDB" id="A0A161X0M4"/>
<reference evidence="4 5" key="1">
    <citation type="submission" date="2016-04" db="EMBL/GenBank/DDBJ databases">
        <title>Genome sequence of Clostridium magnum DSM 2767.</title>
        <authorList>
            <person name="Poehlein A."/>
            <person name="Uhlig R."/>
            <person name="Fischer R."/>
            <person name="Bahl H."/>
            <person name="Daniel R."/>
        </authorList>
    </citation>
    <scope>NUCLEOTIDE SEQUENCE [LARGE SCALE GENOMIC DNA]</scope>
    <source>
        <strain evidence="4 5">DSM 2767</strain>
    </source>
</reference>
<accession>A0A161X0M4</accession>
<evidence type="ECO:0000256" key="1">
    <source>
        <dbReference type="SAM" id="MobiDB-lite"/>
    </source>
</evidence>
<evidence type="ECO:0000256" key="2">
    <source>
        <dbReference type="SAM" id="Phobius"/>
    </source>
</evidence>
<dbReference type="EMBL" id="LWAE01000002">
    <property type="protein sequence ID" value="KZL93008.1"/>
    <property type="molecule type" value="Genomic_DNA"/>
</dbReference>
<feature type="compositionally biased region" description="Polar residues" evidence="1">
    <location>
        <begin position="59"/>
        <end position="86"/>
    </location>
</feature>
<evidence type="ECO:0000313" key="4">
    <source>
        <dbReference type="EMBL" id="KZL93008.1"/>
    </source>
</evidence>
<keyword evidence="2" id="KW-0812">Transmembrane</keyword>
<feature type="transmembrane region" description="Helical" evidence="2">
    <location>
        <begin position="12"/>
        <end position="33"/>
    </location>
</feature>
<sequence>MQKSKKDSLNKFFIAMTVIAFIWAVVEIVRFGILSQSALSSNEKSFNYETKFNVNVKTGEIGTSTRISTNPSDNGSNSSASQVGTKVRTDNTQKNKNDGVASQTSPSNPTN</sequence>
<dbReference type="RefSeq" id="WP_066622947.1">
    <property type="nucleotide sequence ID" value="NZ_FQXL01000066.1"/>
</dbReference>
<comment type="caution">
    <text evidence="4">The sequence shown here is derived from an EMBL/GenBank/DDBJ whole genome shotgun (WGS) entry which is preliminary data.</text>
</comment>
<gene>
    <name evidence="4" type="ORF">CLMAG_28220</name>
    <name evidence="3" type="ORF">CLMAG_63180</name>
</gene>
<dbReference type="PATRIC" id="fig|1121326.3.peg.2836"/>
<keyword evidence="2" id="KW-0472">Membrane</keyword>
<evidence type="ECO:0000313" key="3">
    <source>
        <dbReference type="EMBL" id="KZL88391.1"/>
    </source>
</evidence>
<organism evidence="4 5">
    <name type="scientific">Clostridium magnum DSM 2767</name>
    <dbReference type="NCBI Taxonomy" id="1121326"/>
    <lineage>
        <taxon>Bacteria</taxon>
        <taxon>Bacillati</taxon>
        <taxon>Bacillota</taxon>
        <taxon>Clostridia</taxon>
        <taxon>Eubacteriales</taxon>
        <taxon>Clostridiaceae</taxon>
        <taxon>Clostridium</taxon>
    </lineage>
</organism>
<feature type="region of interest" description="Disordered" evidence="1">
    <location>
        <begin position="59"/>
        <end position="111"/>
    </location>
</feature>